<dbReference type="Proteomes" id="UP000568050">
    <property type="component" value="Unassembled WGS sequence"/>
</dbReference>
<comment type="caution">
    <text evidence="2">The sequence shown here is derived from an EMBL/GenBank/DDBJ whole genome shotgun (WGS) entry which is preliminary data.</text>
</comment>
<evidence type="ECO:0000313" key="2">
    <source>
        <dbReference type="EMBL" id="MBB3022500.1"/>
    </source>
</evidence>
<feature type="compositionally biased region" description="Gly residues" evidence="1">
    <location>
        <begin position="105"/>
        <end position="114"/>
    </location>
</feature>
<gene>
    <name evidence="2" type="ORF">FHX50_000748</name>
</gene>
<organism evidence="2 3">
    <name type="scientific">Helcobacillus massiliensis</name>
    <dbReference type="NCBI Taxonomy" id="521392"/>
    <lineage>
        <taxon>Bacteria</taxon>
        <taxon>Bacillati</taxon>
        <taxon>Actinomycetota</taxon>
        <taxon>Actinomycetes</taxon>
        <taxon>Micrococcales</taxon>
        <taxon>Dermabacteraceae</taxon>
        <taxon>Helcobacillus</taxon>
    </lineage>
</organism>
<protein>
    <submittedName>
        <fullName evidence="2">Uncharacterized protein</fullName>
    </submittedName>
</protein>
<name>A0A839QUP3_9MICO</name>
<sequence>MDHGGGLEACEFVGGRGAGAEQQWDVGLRGEVSDRRQGVGGARVGDGDVFGGLHHGSADRRGGCGIVRRIDDGVRRSGGGEAGTGALAALGGLLLRRVVAVGAGGENGGGSGGKRAGEDEAPGGEGTKRWVHDAGAFRDAVSVGMGAGH</sequence>
<evidence type="ECO:0000256" key="1">
    <source>
        <dbReference type="SAM" id="MobiDB-lite"/>
    </source>
</evidence>
<accession>A0A839QUP3</accession>
<dbReference type="AlphaFoldDB" id="A0A839QUP3"/>
<feature type="region of interest" description="Disordered" evidence="1">
    <location>
        <begin position="105"/>
        <end position="129"/>
    </location>
</feature>
<keyword evidence="3" id="KW-1185">Reference proteome</keyword>
<reference evidence="2 3" key="1">
    <citation type="submission" date="2020-08" db="EMBL/GenBank/DDBJ databases">
        <title>Sequencing the genomes of 1000 actinobacteria strains.</title>
        <authorList>
            <person name="Klenk H.-P."/>
        </authorList>
    </citation>
    <scope>NUCLEOTIDE SEQUENCE [LARGE SCALE GENOMIC DNA]</scope>
    <source>
        <strain evidence="2 3">DSM 23040</strain>
    </source>
</reference>
<proteinExistence type="predicted"/>
<dbReference type="RefSeq" id="WP_183374613.1">
    <property type="nucleotide sequence ID" value="NZ_CBCSFZ010000007.1"/>
</dbReference>
<evidence type="ECO:0000313" key="3">
    <source>
        <dbReference type="Proteomes" id="UP000568050"/>
    </source>
</evidence>
<dbReference type="EMBL" id="JACHWP010000001">
    <property type="protein sequence ID" value="MBB3022500.1"/>
    <property type="molecule type" value="Genomic_DNA"/>
</dbReference>